<dbReference type="InterPro" id="IPR018095">
    <property type="entry name" value="Thymidylate_kin_CS"/>
</dbReference>
<evidence type="ECO:0000256" key="8">
    <source>
        <dbReference type="ARBA" id="ARBA00022840"/>
    </source>
</evidence>
<dbReference type="EMBL" id="NHRJ02000020">
    <property type="protein sequence ID" value="PZE19180.1"/>
    <property type="molecule type" value="Genomic_DNA"/>
</dbReference>
<dbReference type="InterPro" id="IPR039430">
    <property type="entry name" value="Thymidylate_kin-like_dom"/>
</dbReference>
<sequence length="212" mass="24000">MERGCFITFEGGEGAGKTTLIERLSADWTHAGRQVTLTREPGGVDIAEQIRNVILNVENTRMDGRTEALLYAAARRQHLVEKVLPALERGEIVLCDRFIDSSLAYQGHARGLGIDQVYSINRFAIDDMMPDVTVYLDLPPEVGLARISRDGQREQNRLDVEQLSFHRRVREGYLKLAEQFSNRIVTIDASGDSDNVYTRIKSQLEIRLRLGR</sequence>
<dbReference type="InterPro" id="IPR027417">
    <property type="entry name" value="P-loop_NTPase"/>
</dbReference>
<dbReference type="OrthoDB" id="9774907at2"/>
<evidence type="ECO:0000313" key="13">
    <source>
        <dbReference type="EMBL" id="PZE19180.1"/>
    </source>
</evidence>
<dbReference type="HAMAP" id="MF_00165">
    <property type="entry name" value="Thymidylate_kinase"/>
    <property type="match status" value="1"/>
</dbReference>
<dbReference type="RefSeq" id="WP_089201657.1">
    <property type="nucleotide sequence ID" value="NZ_NHRJ02000020.1"/>
</dbReference>
<evidence type="ECO:0000256" key="7">
    <source>
        <dbReference type="ARBA" id="ARBA00022777"/>
    </source>
</evidence>
<dbReference type="EC" id="2.7.4.9" evidence="2 11"/>
<keyword evidence="7 11" id="KW-0418">Kinase</keyword>
<evidence type="ECO:0000313" key="14">
    <source>
        <dbReference type="Proteomes" id="UP000214746"/>
    </source>
</evidence>
<gene>
    <name evidence="11" type="primary">tmk</name>
    <name evidence="13" type="ORF">CBW46_019625</name>
</gene>
<organism evidence="13 14">
    <name type="scientific">Paenibacillus xerothermodurans</name>
    <dbReference type="NCBI Taxonomy" id="1977292"/>
    <lineage>
        <taxon>Bacteria</taxon>
        <taxon>Bacillati</taxon>
        <taxon>Bacillota</taxon>
        <taxon>Bacilli</taxon>
        <taxon>Bacillales</taxon>
        <taxon>Paenibacillaceae</taxon>
        <taxon>Paenibacillus</taxon>
    </lineage>
</organism>
<evidence type="ECO:0000256" key="11">
    <source>
        <dbReference type="HAMAP-Rule" id="MF_00165"/>
    </source>
</evidence>
<evidence type="ECO:0000256" key="3">
    <source>
        <dbReference type="ARBA" id="ARBA00017144"/>
    </source>
</evidence>
<dbReference type="GO" id="GO:0004798">
    <property type="term" value="F:dTMP kinase activity"/>
    <property type="evidence" value="ECO:0007669"/>
    <property type="project" value="UniProtKB-UniRule"/>
</dbReference>
<dbReference type="Gene3D" id="3.40.50.300">
    <property type="entry name" value="P-loop containing nucleotide triphosphate hydrolases"/>
    <property type="match status" value="1"/>
</dbReference>
<evidence type="ECO:0000256" key="4">
    <source>
        <dbReference type="ARBA" id="ARBA00022679"/>
    </source>
</evidence>
<dbReference type="PANTHER" id="PTHR10344">
    <property type="entry name" value="THYMIDYLATE KINASE"/>
    <property type="match status" value="1"/>
</dbReference>
<feature type="binding site" evidence="11">
    <location>
        <begin position="11"/>
        <end position="18"/>
    </location>
    <ligand>
        <name>ATP</name>
        <dbReference type="ChEBI" id="CHEBI:30616"/>
    </ligand>
</feature>
<evidence type="ECO:0000256" key="1">
    <source>
        <dbReference type="ARBA" id="ARBA00009776"/>
    </source>
</evidence>
<evidence type="ECO:0000256" key="2">
    <source>
        <dbReference type="ARBA" id="ARBA00012980"/>
    </source>
</evidence>
<keyword evidence="8 11" id="KW-0067">ATP-binding</keyword>
<dbReference type="SUPFAM" id="SSF52540">
    <property type="entry name" value="P-loop containing nucleoside triphosphate hydrolases"/>
    <property type="match status" value="1"/>
</dbReference>
<dbReference type="AlphaFoldDB" id="A0A2W1N6B4"/>
<protein>
    <recommendedName>
        <fullName evidence="3 11">Thymidylate kinase</fullName>
        <ecNumber evidence="2 11">2.7.4.9</ecNumber>
    </recommendedName>
    <alternativeName>
        <fullName evidence="11">dTMP kinase</fullName>
    </alternativeName>
</protein>
<keyword evidence="5 11" id="KW-0545">Nucleotide biosynthesis</keyword>
<evidence type="ECO:0000259" key="12">
    <source>
        <dbReference type="Pfam" id="PF02223"/>
    </source>
</evidence>
<dbReference type="Pfam" id="PF02223">
    <property type="entry name" value="Thymidylate_kin"/>
    <property type="match status" value="1"/>
</dbReference>
<keyword evidence="6 11" id="KW-0547">Nucleotide-binding</keyword>
<accession>A0A2W1N6B4</accession>
<name>A0A2W1N6B4_PAEXE</name>
<dbReference type="CDD" id="cd01672">
    <property type="entry name" value="TMPK"/>
    <property type="match status" value="1"/>
</dbReference>
<feature type="domain" description="Thymidylate kinase-like" evidence="12">
    <location>
        <begin position="9"/>
        <end position="200"/>
    </location>
</feature>
<dbReference type="GO" id="GO:0006233">
    <property type="term" value="P:dTDP biosynthetic process"/>
    <property type="evidence" value="ECO:0007669"/>
    <property type="project" value="InterPro"/>
</dbReference>
<dbReference type="PANTHER" id="PTHR10344:SF4">
    <property type="entry name" value="UMP-CMP KINASE 2, MITOCHONDRIAL"/>
    <property type="match status" value="1"/>
</dbReference>
<evidence type="ECO:0000256" key="6">
    <source>
        <dbReference type="ARBA" id="ARBA00022741"/>
    </source>
</evidence>
<evidence type="ECO:0000256" key="5">
    <source>
        <dbReference type="ARBA" id="ARBA00022727"/>
    </source>
</evidence>
<keyword evidence="4 11" id="KW-0808">Transferase</keyword>
<comment type="caution">
    <text evidence="13">The sequence shown here is derived from an EMBL/GenBank/DDBJ whole genome shotgun (WGS) entry which is preliminary data.</text>
</comment>
<comment type="function">
    <text evidence="10 11">Phosphorylation of dTMP to form dTDP in both de novo and salvage pathways of dTTP synthesis.</text>
</comment>
<evidence type="ECO:0000256" key="10">
    <source>
        <dbReference type="ARBA" id="ARBA00057735"/>
    </source>
</evidence>
<comment type="catalytic activity">
    <reaction evidence="9 11">
        <text>dTMP + ATP = dTDP + ADP</text>
        <dbReference type="Rhea" id="RHEA:13517"/>
        <dbReference type="ChEBI" id="CHEBI:30616"/>
        <dbReference type="ChEBI" id="CHEBI:58369"/>
        <dbReference type="ChEBI" id="CHEBI:63528"/>
        <dbReference type="ChEBI" id="CHEBI:456216"/>
        <dbReference type="EC" id="2.7.4.9"/>
    </reaction>
</comment>
<dbReference type="GO" id="GO:0006235">
    <property type="term" value="P:dTTP biosynthetic process"/>
    <property type="evidence" value="ECO:0007669"/>
    <property type="project" value="UniProtKB-UniRule"/>
</dbReference>
<keyword evidence="14" id="KW-1185">Reference proteome</keyword>
<dbReference type="PROSITE" id="PS01331">
    <property type="entry name" value="THYMIDYLATE_KINASE"/>
    <property type="match status" value="1"/>
</dbReference>
<dbReference type="GO" id="GO:0005524">
    <property type="term" value="F:ATP binding"/>
    <property type="evidence" value="ECO:0007669"/>
    <property type="project" value="UniProtKB-UniRule"/>
</dbReference>
<dbReference type="FunFam" id="3.40.50.300:FF:000225">
    <property type="entry name" value="Thymidylate kinase"/>
    <property type="match status" value="1"/>
</dbReference>
<reference evidence="13" key="1">
    <citation type="submission" date="2018-06" db="EMBL/GenBank/DDBJ databases">
        <title>Paenibacillus xerothermodurans sp. nov. an extremely dry heat resistant spore forming bacterium isolated from the soil of Cape Canaveral, Florida.</title>
        <authorList>
            <person name="Seuylemezian A."/>
            <person name="Kaur N."/>
            <person name="Patil P."/>
            <person name="Patil P."/>
            <person name="Mayilraj S."/>
            <person name="Vaishampayan P."/>
        </authorList>
    </citation>
    <scope>NUCLEOTIDE SEQUENCE [LARGE SCALE GENOMIC DNA]</scope>
    <source>
        <strain evidence="13">ATCC 27380</strain>
    </source>
</reference>
<dbReference type="Proteomes" id="UP000214746">
    <property type="component" value="Unassembled WGS sequence"/>
</dbReference>
<dbReference type="InterPro" id="IPR018094">
    <property type="entry name" value="Thymidylate_kinase"/>
</dbReference>
<dbReference type="NCBIfam" id="TIGR00041">
    <property type="entry name" value="DTMP_kinase"/>
    <property type="match status" value="1"/>
</dbReference>
<evidence type="ECO:0000256" key="9">
    <source>
        <dbReference type="ARBA" id="ARBA00048743"/>
    </source>
</evidence>
<dbReference type="GO" id="GO:0006227">
    <property type="term" value="P:dUDP biosynthetic process"/>
    <property type="evidence" value="ECO:0007669"/>
    <property type="project" value="TreeGrafter"/>
</dbReference>
<comment type="similarity">
    <text evidence="1 11">Belongs to the thymidylate kinase family.</text>
</comment>
<dbReference type="GO" id="GO:0005829">
    <property type="term" value="C:cytosol"/>
    <property type="evidence" value="ECO:0007669"/>
    <property type="project" value="TreeGrafter"/>
</dbReference>
<proteinExistence type="inferred from homology"/>